<dbReference type="PIRSF" id="PIRSF001235">
    <property type="entry name" value="Amidase_carbamoylase"/>
    <property type="match status" value="1"/>
</dbReference>
<sequence>METNHREPISREVNTDFPQLAQEALERCHILGRLSEETGRLTRTFLSPPMREVHRLLTAWMQELGMTVRVDAVGNLIGHYPGQNPEAPALLMGSHVDTVRDAGRYDGLLGVVLALAVVKALGGRRLPFALEVIAFSEEEGVRFGVPFLGSKAIVGRFEPELLKLQDAEGQTVEAAIRAFGLEPAQIPQAAYNPAQVRGFVEFHIEQGPVLEALGYPLGLVEGIVGQSRLEVAFRGQAGHAGTTPMHLRRDALAGAAEWMTLVEREAREEPGLVATVGIITALPGAANVIPGEVRMSLDVRHLEDDTRSRAVANLITRAQQVAQRRGLELGYRTLYEQPAVPCDPDLNALLAQALEAQGYPVHRMVSGAGHDAMIMAALCPATMLFLRSPGGLSHHPDEAVWPQDVEAALRVGLDFLHRLAAEAG</sequence>
<dbReference type="EMBL" id="QWKX01000099">
    <property type="protein sequence ID" value="RIH74683.1"/>
    <property type="molecule type" value="Genomic_DNA"/>
</dbReference>
<dbReference type="InterPro" id="IPR036264">
    <property type="entry name" value="Bact_exopeptidase_dim_dom"/>
</dbReference>
<keyword evidence="6" id="KW-0464">Manganese</keyword>
<evidence type="ECO:0000256" key="4">
    <source>
        <dbReference type="ARBA" id="ARBA00022723"/>
    </source>
</evidence>
<comment type="cofactor">
    <cofactor evidence="1">
        <name>Mn(2+)</name>
        <dbReference type="ChEBI" id="CHEBI:29035"/>
    </cofactor>
</comment>
<dbReference type="Gene3D" id="3.40.630.10">
    <property type="entry name" value="Zn peptidases"/>
    <property type="match status" value="1"/>
</dbReference>
<dbReference type="GO" id="GO:0016813">
    <property type="term" value="F:hydrolase activity, acting on carbon-nitrogen (but not peptide) bonds, in linear amidines"/>
    <property type="evidence" value="ECO:0007669"/>
    <property type="project" value="InterPro"/>
</dbReference>
<dbReference type="CDD" id="cd03884">
    <property type="entry name" value="M20_bAS"/>
    <property type="match status" value="1"/>
</dbReference>
<dbReference type="PANTHER" id="PTHR32494:SF19">
    <property type="entry name" value="ALLANTOATE DEIMINASE-RELATED"/>
    <property type="match status" value="1"/>
</dbReference>
<feature type="binding site" evidence="7">
    <location>
        <position position="106"/>
    </location>
    <ligand>
        <name>Zn(2+)</name>
        <dbReference type="ChEBI" id="CHEBI:29105"/>
        <label>2</label>
    </ligand>
</feature>
<dbReference type="InterPro" id="IPR001261">
    <property type="entry name" value="ArgE/DapE_CS"/>
</dbReference>
<dbReference type="InterPro" id="IPR002933">
    <property type="entry name" value="Peptidase_M20"/>
</dbReference>
<dbReference type="GO" id="GO:0046872">
    <property type="term" value="F:metal ion binding"/>
    <property type="evidence" value="ECO:0007669"/>
    <property type="project" value="UniProtKB-KW"/>
</dbReference>
<evidence type="ECO:0000256" key="6">
    <source>
        <dbReference type="ARBA" id="ARBA00023211"/>
    </source>
</evidence>
<evidence type="ECO:0000313" key="11">
    <source>
        <dbReference type="Proteomes" id="UP000266089"/>
    </source>
</evidence>
<evidence type="ECO:0000256" key="5">
    <source>
        <dbReference type="ARBA" id="ARBA00022801"/>
    </source>
</evidence>
<evidence type="ECO:0000256" key="2">
    <source>
        <dbReference type="ARBA" id="ARBA00006153"/>
    </source>
</evidence>
<dbReference type="AlphaFoldDB" id="A0A399DTC4"/>
<evidence type="ECO:0000259" key="9">
    <source>
        <dbReference type="Pfam" id="PF07687"/>
    </source>
</evidence>
<keyword evidence="7" id="KW-0862">Zinc</keyword>
<evidence type="ECO:0000256" key="7">
    <source>
        <dbReference type="PIRSR" id="PIRSR001235-1"/>
    </source>
</evidence>
<dbReference type="Proteomes" id="UP000266089">
    <property type="component" value="Unassembled WGS sequence"/>
</dbReference>
<organism evidence="10 11">
    <name type="scientific">Meiothermus taiwanensis</name>
    <dbReference type="NCBI Taxonomy" id="172827"/>
    <lineage>
        <taxon>Bacteria</taxon>
        <taxon>Thermotogati</taxon>
        <taxon>Deinococcota</taxon>
        <taxon>Deinococci</taxon>
        <taxon>Thermales</taxon>
        <taxon>Thermaceae</taxon>
        <taxon>Meiothermus</taxon>
    </lineage>
</organism>
<evidence type="ECO:0000256" key="1">
    <source>
        <dbReference type="ARBA" id="ARBA00001936"/>
    </source>
</evidence>
<keyword evidence="5 10" id="KW-0378">Hydrolase</keyword>
<comment type="cofactor">
    <cofactor evidence="7">
        <name>Zn(2+)</name>
        <dbReference type="ChEBI" id="CHEBI:29105"/>
    </cofactor>
    <text evidence="7">Binds 2 Zn(2+) ions per subunit.</text>
</comment>
<dbReference type="InterPro" id="IPR010158">
    <property type="entry name" value="Amidase_Cbmase"/>
</dbReference>
<dbReference type="Pfam" id="PF01546">
    <property type="entry name" value="Peptidase_M20"/>
    <property type="match status" value="1"/>
</dbReference>
<evidence type="ECO:0000256" key="8">
    <source>
        <dbReference type="PIRSR" id="PIRSR001235-2"/>
    </source>
</evidence>
<evidence type="ECO:0000256" key="3">
    <source>
        <dbReference type="ARBA" id="ARBA00011738"/>
    </source>
</evidence>
<accession>A0A399DTC4</accession>
<dbReference type="GO" id="GO:0050538">
    <property type="term" value="F:N-carbamoyl-L-amino-acid hydrolase activity"/>
    <property type="evidence" value="ECO:0007669"/>
    <property type="project" value="UniProtKB-EC"/>
</dbReference>
<dbReference type="PANTHER" id="PTHR32494">
    <property type="entry name" value="ALLANTOATE DEIMINASE-RELATED"/>
    <property type="match status" value="1"/>
</dbReference>
<keyword evidence="4 7" id="KW-0479">Metal-binding</keyword>
<feature type="binding site" evidence="7">
    <location>
        <position position="203"/>
    </location>
    <ligand>
        <name>Zn(2+)</name>
        <dbReference type="ChEBI" id="CHEBI:29105"/>
        <label>1</label>
    </ligand>
</feature>
<feature type="binding site" evidence="7">
    <location>
        <position position="95"/>
    </location>
    <ligand>
        <name>Zn(2+)</name>
        <dbReference type="ChEBI" id="CHEBI:29105"/>
        <label>1</label>
    </ligand>
</feature>
<dbReference type="Pfam" id="PF07687">
    <property type="entry name" value="M20_dimer"/>
    <property type="match status" value="1"/>
</dbReference>
<evidence type="ECO:0000313" key="10">
    <source>
        <dbReference type="EMBL" id="RIH74683.1"/>
    </source>
</evidence>
<reference evidence="10 11" key="1">
    <citation type="submission" date="2018-08" db="EMBL/GenBank/DDBJ databases">
        <title>Meiothermus cateniformans JCM 15151 genome sequencing project.</title>
        <authorList>
            <person name="Da Costa M.S."/>
            <person name="Albuquerque L."/>
            <person name="Raposo P."/>
            <person name="Froufe H.J.C."/>
            <person name="Barroso C.S."/>
            <person name="Egas C."/>
        </authorList>
    </citation>
    <scope>NUCLEOTIDE SEQUENCE [LARGE SCALE GENOMIC DNA]</scope>
    <source>
        <strain evidence="10 11">JCM 15151</strain>
    </source>
</reference>
<dbReference type="SUPFAM" id="SSF53187">
    <property type="entry name" value="Zn-dependent exopeptidases"/>
    <property type="match status" value="1"/>
</dbReference>
<dbReference type="InterPro" id="IPR011650">
    <property type="entry name" value="Peptidase_M20_dimer"/>
</dbReference>
<feature type="binding site" evidence="7">
    <location>
        <position position="139"/>
    </location>
    <ligand>
        <name>Zn(2+)</name>
        <dbReference type="ChEBI" id="CHEBI:29105"/>
        <label>2</label>
    </ligand>
</feature>
<name>A0A399DTC4_9DEIN</name>
<dbReference type="RefSeq" id="WP_241768760.1">
    <property type="nucleotide sequence ID" value="NZ_JBHSXZ010000028.1"/>
</dbReference>
<dbReference type="EC" id="3.5.1.87" evidence="10"/>
<proteinExistence type="inferred from homology"/>
<feature type="binding site" evidence="8">
    <location>
        <position position="300"/>
    </location>
    <ligand>
        <name>allantoate</name>
        <dbReference type="ChEBI" id="CHEBI:17536"/>
    </ligand>
</feature>
<dbReference type="Gene3D" id="3.30.70.360">
    <property type="match status" value="1"/>
</dbReference>
<comment type="subunit">
    <text evidence="3">Homodimer.</text>
</comment>
<gene>
    <name evidence="10" type="primary">amaB_2</name>
    <name evidence="10" type="ORF">Mcate_02603</name>
</gene>
<feature type="binding site" evidence="8">
    <location>
        <position position="287"/>
    </location>
    <ligand>
        <name>allantoate</name>
        <dbReference type="ChEBI" id="CHEBI:17536"/>
    </ligand>
</feature>
<protein>
    <submittedName>
        <fullName evidence="10">N-carbamoyl-L-amino acid hydrolase</fullName>
        <ecNumber evidence="10">3.5.1.87</ecNumber>
    </submittedName>
</protein>
<dbReference type="PROSITE" id="PS00758">
    <property type="entry name" value="ARGE_DAPE_CPG2_1"/>
    <property type="match status" value="1"/>
</dbReference>
<feature type="binding site" evidence="7">
    <location>
        <position position="106"/>
    </location>
    <ligand>
        <name>Zn(2+)</name>
        <dbReference type="ChEBI" id="CHEBI:29105"/>
        <label>1</label>
    </ligand>
</feature>
<comment type="similarity">
    <text evidence="2">Belongs to the peptidase M20 family.</text>
</comment>
<feature type="domain" description="Peptidase M20 dimerisation" evidence="9">
    <location>
        <begin position="225"/>
        <end position="322"/>
    </location>
</feature>
<feature type="binding site" evidence="8">
    <location>
        <position position="228"/>
    </location>
    <ligand>
        <name>allantoate</name>
        <dbReference type="ChEBI" id="CHEBI:17536"/>
    </ligand>
</feature>
<dbReference type="NCBIfam" id="TIGR01879">
    <property type="entry name" value="hydantase"/>
    <property type="match status" value="1"/>
</dbReference>
<comment type="caution">
    <text evidence="10">The sequence shown here is derived from an EMBL/GenBank/DDBJ whole genome shotgun (WGS) entry which is preliminary data.</text>
</comment>
<dbReference type="NCBIfam" id="NF006775">
    <property type="entry name" value="PRK09290.2-5"/>
    <property type="match status" value="1"/>
</dbReference>
<dbReference type="NCBIfam" id="NF006771">
    <property type="entry name" value="PRK09290.1-5"/>
    <property type="match status" value="1"/>
</dbReference>
<feature type="binding site" evidence="7">
    <location>
        <position position="394"/>
    </location>
    <ligand>
        <name>Zn(2+)</name>
        <dbReference type="ChEBI" id="CHEBI:29105"/>
        <label>2</label>
    </ligand>
</feature>
<dbReference type="SUPFAM" id="SSF55031">
    <property type="entry name" value="Bacterial exopeptidase dimerisation domain"/>
    <property type="match status" value="1"/>
</dbReference>